<evidence type="ECO:0000313" key="2">
    <source>
        <dbReference type="EMBL" id="OXA88911.1"/>
    </source>
</evidence>
<gene>
    <name evidence="2" type="ORF">B0A66_14285</name>
</gene>
<protein>
    <recommendedName>
        <fullName evidence="4">DUF4595 domain-containing protein</fullName>
    </recommendedName>
</protein>
<organism evidence="2 3">
    <name type="scientific">Flavobacterium hercynium</name>
    <dbReference type="NCBI Taxonomy" id="387094"/>
    <lineage>
        <taxon>Bacteria</taxon>
        <taxon>Pseudomonadati</taxon>
        <taxon>Bacteroidota</taxon>
        <taxon>Flavobacteriia</taxon>
        <taxon>Flavobacteriales</taxon>
        <taxon>Flavobacteriaceae</taxon>
        <taxon>Flavobacterium</taxon>
    </lineage>
</organism>
<accession>A0A226H5H5</accession>
<comment type="caution">
    <text evidence="2">The sequence shown here is derived from an EMBL/GenBank/DDBJ whole genome shotgun (WGS) entry which is preliminary data.</text>
</comment>
<reference evidence="2 3" key="1">
    <citation type="submission" date="2016-11" db="EMBL/GenBank/DDBJ databases">
        <title>Whole genomes of Flavobacteriaceae.</title>
        <authorList>
            <person name="Stine C."/>
            <person name="Li C."/>
            <person name="Tadesse D."/>
        </authorList>
    </citation>
    <scope>NUCLEOTIDE SEQUENCE [LARGE SCALE GENOMIC DNA]</scope>
    <source>
        <strain evidence="2 3">DSM 18292</strain>
    </source>
</reference>
<evidence type="ECO:0000313" key="3">
    <source>
        <dbReference type="Proteomes" id="UP000198345"/>
    </source>
</evidence>
<evidence type="ECO:0000256" key="1">
    <source>
        <dbReference type="SAM" id="MobiDB-lite"/>
    </source>
</evidence>
<dbReference type="AlphaFoldDB" id="A0A226H5H5"/>
<feature type="region of interest" description="Disordered" evidence="1">
    <location>
        <begin position="1"/>
        <end position="22"/>
    </location>
</feature>
<sequence>MSGFAQKKPAAKKKTQPKTAVTKKEVVVEEVKPEKIKPDTLQVQKGKKYVFLVDVTEYSGQADVYVDKAEDNSEKAELQRNFPKENLEIINITKYTYILFENKQTLDITGYGKSFQALAYWGGKMDDKVQIKEGTKMATEFVGEQIRSKKESSYVVNTKKYKKEVASLQNKNKITSKSRETLKALLNGYTLPFSDIRSEEMALYQQGTAKLKTIDSYIIKNKGARTPLKSVAFDTDGLPTSVSFYDREGKSKGKKEFVYKDGMLSKIMKDDQEVSSVNYDDNKIVITENVGDANQTTIFWLENGKLLRKSYTLMADDKFSYMNNFVEEKFENNCVVYYINNVVWTRDCSGASNVYPFVHTYTSFQNKEVLQFRKSKIEKNNDRTFEKFYSTAERAEQNDFYKPWGTIHLDEMNLVEMLKFTKDNNEQTIKIDYTCYE</sequence>
<proteinExistence type="predicted"/>
<evidence type="ECO:0008006" key="4">
    <source>
        <dbReference type="Google" id="ProtNLM"/>
    </source>
</evidence>
<keyword evidence="3" id="KW-1185">Reference proteome</keyword>
<name>A0A226H5H5_9FLAO</name>
<dbReference type="EMBL" id="MUGW01000029">
    <property type="protein sequence ID" value="OXA88911.1"/>
    <property type="molecule type" value="Genomic_DNA"/>
</dbReference>
<dbReference type="Proteomes" id="UP000198345">
    <property type="component" value="Unassembled WGS sequence"/>
</dbReference>